<protein>
    <recommendedName>
        <fullName evidence="3">Peptidase C39 family protein</fullName>
    </recommendedName>
</protein>
<keyword evidence="2" id="KW-1185">Reference proteome</keyword>
<evidence type="ECO:0008006" key="3">
    <source>
        <dbReference type="Google" id="ProtNLM"/>
    </source>
</evidence>
<proteinExistence type="predicted"/>
<name>A0ABY3XDV8_9GAMM</name>
<gene>
    <name evidence="1" type="ORF">MOV92_23275</name>
</gene>
<reference evidence="1 2" key="1">
    <citation type="submission" date="2022-03" db="EMBL/GenBank/DDBJ databases">
        <title>Complete genome sequence of Lysobacter capsici VKM B-2533 and Lysobacter gummosus 10.1.1, promising sources of lytic agents.</title>
        <authorList>
            <person name="Tarlachkov S.V."/>
            <person name="Kudryakova I.V."/>
            <person name="Afoshin A.S."/>
            <person name="Leontyevskaya E.A."/>
            <person name="Leontyevskaya N.V."/>
        </authorList>
    </citation>
    <scope>NUCLEOTIDE SEQUENCE [LARGE SCALE GENOMIC DNA]</scope>
    <source>
        <strain evidence="1 2">10.1.1</strain>
    </source>
</reference>
<evidence type="ECO:0000313" key="1">
    <source>
        <dbReference type="EMBL" id="UNP29352.1"/>
    </source>
</evidence>
<evidence type="ECO:0000313" key="2">
    <source>
        <dbReference type="Proteomes" id="UP000829194"/>
    </source>
</evidence>
<dbReference type="RefSeq" id="WP_057944832.1">
    <property type="nucleotide sequence ID" value="NZ_CP011131.1"/>
</dbReference>
<accession>A0ABY3XDV8</accession>
<dbReference type="Gene3D" id="3.90.70.10">
    <property type="entry name" value="Cysteine proteinases"/>
    <property type="match status" value="1"/>
</dbReference>
<sequence length="150" mass="16831">MIQRQLQQDRSGCGLACVAMLASIGYAQVRGLAQALGVGPKPYRYRAGAGSRTARDGYLTDARQLRRMLKLLGLRSEAEREVSDWDECDGDGIAAINYDAANDSWHWVVHLRDRNGACVLDPNARVRSERRTDFGRMRPVRFIPVSLEPR</sequence>
<dbReference type="Proteomes" id="UP000829194">
    <property type="component" value="Chromosome"/>
</dbReference>
<organism evidence="1 2">
    <name type="scientific">Lysobacter gummosus</name>
    <dbReference type="NCBI Taxonomy" id="262324"/>
    <lineage>
        <taxon>Bacteria</taxon>
        <taxon>Pseudomonadati</taxon>
        <taxon>Pseudomonadota</taxon>
        <taxon>Gammaproteobacteria</taxon>
        <taxon>Lysobacterales</taxon>
        <taxon>Lysobacteraceae</taxon>
        <taxon>Lysobacter</taxon>
    </lineage>
</organism>
<dbReference type="EMBL" id="CP093547">
    <property type="protein sequence ID" value="UNP29352.1"/>
    <property type="molecule type" value="Genomic_DNA"/>
</dbReference>